<protein>
    <submittedName>
        <fullName evidence="1">Uncharacterized protein</fullName>
    </submittedName>
</protein>
<name>A0A9P0JXI9_ACAOB</name>
<reference evidence="1" key="1">
    <citation type="submission" date="2022-03" db="EMBL/GenBank/DDBJ databases">
        <authorList>
            <person name="Sayadi A."/>
        </authorList>
    </citation>
    <scope>NUCLEOTIDE SEQUENCE</scope>
</reference>
<proteinExistence type="predicted"/>
<dbReference type="EMBL" id="CAKOFQ010006851">
    <property type="protein sequence ID" value="CAH1976840.1"/>
    <property type="molecule type" value="Genomic_DNA"/>
</dbReference>
<evidence type="ECO:0000313" key="3">
    <source>
        <dbReference type="Proteomes" id="UP001152888"/>
    </source>
</evidence>
<dbReference type="Proteomes" id="UP001152888">
    <property type="component" value="Unassembled WGS sequence"/>
</dbReference>
<organism evidence="1 3">
    <name type="scientific">Acanthoscelides obtectus</name>
    <name type="common">Bean weevil</name>
    <name type="synonym">Bruchus obtectus</name>
    <dbReference type="NCBI Taxonomy" id="200917"/>
    <lineage>
        <taxon>Eukaryota</taxon>
        <taxon>Metazoa</taxon>
        <taxon>Ecdysozoa</taxon>
        <taxon>Arthropoda</taxon>
        <taxon>Hexapoda</taxon>
        <taxon>Insecta</taxon>
        <taxon>Pterygota</taxon>
        <taxon>Neoptera</taxon>
        <taxon>Endopterygota</taxon>
        <taxon>Coleoptera</taxon>
        <taxon>Polyphaga</taxon>
        <taxon>Cucujiformia</taxon>
        <taxon>Chrysomeloidea</taxon>
        <taxon>Chrysomelidae</taxon>
        <taxon>Bruchinae</taxon>
        <taxon>Bruchini</taxon>
        <taxon>Acanthoscelides</taxon>
    </lineage>
</organism>
<sequence length="77" mass="8673">MLKLRKVTILMMRPMMTLNAFTVGKFGLNQNMKMAGYSALAASDGPMKHARVVMTPMMSFIANSVRENIFFLLNVNE</sequence>
<comment type="caution">
    <text evidence="1">The sequence shown here is derived from an EMBL/GenBank/DDBJ whole genome shotgun (WGS) entry which is preliminary data.</text>
</comment>
<evidence type="ECO:0000313" key="1">
    <source>
        <dbReference type="EMBL" id="CAH1962107.1"/>
    </source>
</evidence>
<evidence type="ECO:0000313" key="2">
    <source>
        <dbReference type="EMBL" id="CAH1976840.1"/>
    </source>
</evidence>
<accession>A0A9P0JXI9</accession>
<gene>
    <name evidence="2" type="ORF">ACAOBT_LOCUS12346</name>
    <name evidence="1" type="ORF">ACAOBT_LOCUS4495</name>
</gene>
<dbReference type="EMBL" id="CAKOFQ010006699">
    <property type="protein sequence ID" value="CAH1962107.1"/>
    <property type="molecule type" value="Genomic_DNA"/>
</dbReference>
<keyword evidence="3" id="KW-1185">Reference proteome</keyword>
<dbReference type="AlphaFoldDB" id="A0A9P0JXI9"/>